<evidence type="ECO:0000313" key="2">
    <source>
        <dbReference type="Proteomes" id="UP000068167"/>
    </source>
</evidence>
<reference evidence="1 2" key="1">
    <citation type="journal article" date="2016" name="Stand. Genomic Sci.">
        <title>Complete genome sequence and genomic characterization of Microcystis panniformis FACHB 1757 by third-generation sequencing.</title>
        <authorList>
            <person name="Zhang J.Y."/>
            <person name="Guan R."/>
            <person name="Zhang H.J."/>
            <person name="Li H."/>
            <person name="Xiao P."/>
            <person name="Yu G.L."/>
            <person name="Du L."/>
            <person name="Cao D.M."/>
            <person name="Zhu B.C."/>
            <person name="Li R.H."/>
            <person name="Lu Z.H."/>
        </authorList>
    </citation>
    <scope>NUCLEOTIDE SEQUENCE [LARGE SCALE GENOMIC DNA]</scope>
    <source>
        <strain evidence="1 2">FACHB-1757</strain>
    </source>
</reference>
<protein>
    <submittedName>
        <fullName evidence="1">Uncharacterized protein</fullName>
    </submittedName>
</protein>
<accession>A0A0K1S1L9</accession>
<dbReference type="KEGG" id="mpk:VL20_2818"/>
<dbReference type="Proteomes" id="UP000068167">
    <property type="component" value="Chromosome"/>
</dbReference>
<proteinExistence type="predicted"/>
<sequence length="47" mass="5436">MAKSSHFFPFGGGWRIKVPRSYLRVGKRIFQLSVISYQLSVISYQLS</sequence>
<gene>
    <name evidence="1" type="ORF">VL20_2818</name>
</gene>
<dbReference type="AlphaFoldDB" id="A0A0K1S1L9"/>
<dbReference type="EMBL" id="CP011339">
    <property type="protein sequence ID" value="AKV67866.1"/>
    <property type="molecule type" value="Genomic_DNA"/>
</dbReference>
<organism evidence="1 2">
    <name type="scientific">Microcystis panniformis FACHB-1757</name>
    <dbReference type="NCBI Taxonomy" id="1638788"/>
    <lineage>
        <taxon>Bacteria</taxon>
        <taxon>Bacillati</taxon>
        <taxon>Cyanobacteriota</taxon>
        <taxon>Cyanophyceae</taxon>
        <taxon>Oscillatoriophycideae</taxon>
        <taxon>Chroococcales</taxon>
        <taxon>Microcystaceae</taxon>
        <taxon>Microcystis</taxon>
    </lineage>
</organism>
<name>A0A0K1S1L9_9CHRO</name>
<evidence type="ECO:0000313" key="1">
    <source>
        <dbReference type="EMBL" id="AKV67866.1"/>
    </source>
</evidence>
<keyword evidence="2" id="KW-1185">Reference proteome</keyword>